<reference evidence="1" key="2">
    <citation type="journal article" date="2015" name="Fish Shellfish Immunol.">
        <title>Early steps in the European eel (Anguilla anguilla)-Vibrio vulnificus interaction in the gills: Role of the RtxA13 toxin.</title>
        <authorList>
            <person name="Callol A."/>
            <person name="Pajuelo D."/>
            <person name="Ebbesson L."/>
            <person name="Teles M."/>
            <person name="MacKenzie S."/>
            <person name="Amaro C."/>
        </authorList>
    </citation>
    <scope>NUCLEOTIDE SEQUENCE</scope>
</reference>
<proteinExistence type="predicted"/>
<dbReference type="AlphaFoldDB" id="A0A0E9W527"/>
<organism evidence="1">
    <name type="scientific">Anguilla anguilla</name>
    <name type="common">European freshwater eel</name>
    <name type="synonym">Muraena anguilla</name>
    <dbReference type="NCBI Taxonomy" id="7936"/>
    <lineage>
        <taxon>Eukaryota</taxon>
        <taxon>Metazoa</taxon>
        <taxon>Chordata</taxon>
        <taxon>Craniata</taxon>
        <taxon>Vertebrata</taxon>
        <taxon>Euteleostomi</taxon>
        <taxon>Actinopterygii</taxon>
        <taxon>Neopterygii</taxon>
        <taxon>Teleostei</taxon>
        <taxon>Anguilliformes</taxon>
        <taxon>Anguillidae</taxon>
        <taxon>Anguilla</taxon>
    </lineage>
</organism>
<name>A0A0E9W527_ANGAN</name>
<accession>A0A0E9W527</accession>
<sequence>MQTFVFRQKKRNCKCLSSLNQSILQLLLHTCGAQCNISAVNRCHGWWGWGW</sequence>
<dbReference type="EMBL" id="GBXM01023176">
    <property type="protein sequence ID" value="JAH85401.1"/>
    <property type="molecule type" value="Transcribed_RNA"/>
</dbReference>
<protein>
    <submittedName>
        <fullName evidence="1">Uncharacterized protein</fullName>
    </submittedName>
</protein>
<evidence type="ECO:0000313" key="1">
    <source>
        <dbReference type="EMBL" id="JAH85401.1"/>
    </source>
</evidence>
<reference evidence="1" key="1">
    <citation type="submission" date="2014-11" db="EMBL/GenBank/DDBJ databases">
        <authorList>
            <person name="Amaro Gonzalez C."/>
        </authorList>
    </citation>
    <scope>NUCLEOTIDE SEQUENCE</scope>
</reference>